<dbReference type="InterPro" id="IPR041657">
    <property type="entry name" value="HTH_17"/>
</dbReference>
<evidence type="ECO:0000313" key="3">
    <source>
        <dbReference type="Proteomes" id="UP000184604"/>
    </source>
</evidence>
<dbReference type="Proteomes" id="UP000184604">
    <property type="component" value="Chromosome"/>
</dbReference>
<sequence>MELSLYTVKEVSNILKCSPAKVYELVRQDKIKPVTRVGKKILIPVISLKSFILGKSVEELLKLKSID</sequence>
<dbReference type="NCBIfam" id="TIGR01764">
    <property type="entry name" value="excise"/>
    <property type="match status" value="1"/>
</dbReference>
<reference evidence="2 3" key="1">
    <citation type="submission" date="2016-12" db="EMBL/GenBank/DDBJ databases">
        <title>Complete genome sequence of Clostridium kluyveri JZZ isolated from the pit mud of a Chinese flavor liquor-making factory.</title>
        <authorList>
            <person name="Wang Y."/>
        </authorList>
    </citation>
    <scope>NUCLEOTIDE SEQUENCE [LARGE SCALE GENOMIC DNA]</scope>
    <source>
        <strain evidence="2 3">JZZ</strain>
    </source>
</reference>
<dbReference type="OrthoDB" id="2083128at2"/>
<evidence type="ECO:0000313" key="2">
    <source>
        <dbReference type="EMBL" id="APM40164.1"/>
    </source>
</evidence>
<dbReference type="GO" id="GO:0003677">
    <property type="term" value="F:DNA binding"/>
    <property type="evidence" value="ECO:0007669"/>
    <property type="project" value="InterPro"/>
</dbReference>
<dbReference type="Pfam" id="PF12728">
    <property type="entry name" value="HTH_17"/>
    <property type="match status" value="1"/>
</dbReference>
<accession>A0A1L5FAY5</accession>
<evidence type="ECO:0000259" key="1">
    <source>
        <dbReference type="Pfam" id="PF12728"/>
    </source>
</evidence>
<organism evidence="2 3">
    <name type="scientific">Clostridium kluyveri</name>
    <dbReference type="NCBI Taxonomy" id="1534"/>
    <lineage>
        <taxon>Bacteria</taxon>
        <taxon>Bacillati</taxon>
        <taxon>Bacillota</taxon>
        <taxon>Clostridia</taxon>
        <taxon>Eubacteriales</taxon>
        <taxon>Clostridiaceae</taxon>
        <taxon>Clostridium</taxon>
    </lineage>
</organism>
<name>A0A1L5FAY5_CLOKL</name>
<dbReference type="AlphaFoldDB" id="A0A1L5FAY5"/>
<dbReference type="EMBL" id="CP018335">
    <property type="protein sequence ID" value="APM40164.1"/>
    <property type="molecule type" value="Genomic_DNA"/>
</dbReference>
<feature type="domain" description="Helix-turn-helix" evidence="1">
    <location>
        <begin position="5"/>
        <end position="54"/>
    </location>
</feature>
<proteinExistence type="predicted"/>
<dbReference type="RefSeq" id="WP_073539770.1">
    <property type="nucleotide sequence ID" value="NZ_CP018335.1"/>
</dbReference>
<dbReference type="InterPro" id="IPR010093">
    <property type="entry name" value="SinI_DNA-bd"/>
</dbReference>
<protein>
    <recommendedName>
        <fullName evidence="1">Helix-turn-helix domain-containing protein</fullName>
    </recommendedName>
</protein>
<gene>
    <name evidence="2" type="ORF">BS101_16155</name>
</gene>